<evidence type="ECO:0000313" key="2">
    <source>
        <dbReference type="EMBL" id="MBE9252401.1"/>
    </source>
</evidence>
<keyword evidence="1" id="KW-1133">Transmembrane helix</keyword>
<proteinExistence type="predicted"/>
<keyword evidence="1" id="KW-0812">Transmembrane</keyword>
<dbReference type="EMBL" id="JADEVV010000001">
    <property type="protein sequence ID" value="MBE9252401.1"/>
    <property type="molecule type" value="Genomic_DNA"/>
</dbReference>
<keyword evidence="1" id="KW-0472">Membrane</keyword>
<comment type="caution">
    <text evidence="2">The sequence shown here is derived from an EMBL/GenBank/DDBJ whole genome shotgun (WGS) entry which is preliminary data.</text>
</comment>
<feature type="transmembrane region" description="Helical" evidence="1">
    <location>
        <begin position="70"/>
        <end position="90"/>
    </location>
</feature>
<reference evidence="2 3" key="1">
    <citation type="submission" date="2020-10" db="EMBL/GenBank/DDBJ databases">
        <authorList>
            <person name="Castelo-Branco R."/>
            <person name="Eusebio N."/>
            <person name="Adriana R."/>
            <person name="Vieira A."/>
            <person name="Brugerolle De Fraissinette N."/>
            <person name="Rezende De Castro R."/>
            <person name="Schneider M.P."/>
            <person name="Vasconcelos V."/>
            <person name="Leao P.N."/>
        </authorList>
    </citation>
    <scope>NUCLEOTIDE SEQUENCE [LARGE SCALE GENOMIC DNA]</scope>
    <source>
        <strain evidence="2 3">LEGE 00031</strain>
    </source>
</reference>
<name>A0ABR9VMW0_9SYNC</name>
<protein>
    <submittedName>
        <fullName evidence="2">Uncharacterized protein</fullName>
    </submittedName>
</protein>
<organism evidence="2 3">
    <name type="scientific">Synechocystis salina LEGE 00031</name>
    <dbReference type="NCBI Taxonomy" id="1828736"/>
    <lineage>
        <taxon>Bacteria</taxon>
        <taxon>Bacillati</taxon>
        <taxon>Cyanobacteriota</taxon>
        <taxon>Cyanophyceae</taxon>
        <taxon>Synechococcales</taxon>
        <taxon>Merismopediaceae</taxon>
        <taxon>Synechocystis</taxon>
    </lineage>
</organism>
<evidence type="ECO:0000313" key="3">
    <source>
        <dbReference type="Proteomes" id="UP000658720"/>
    </source>
</evidence>
<keyword evidence="3" id="KW-1185">Reference proteome</keyword>
<accession>A0ABR9VMW0</accession>
<dbReference type="Proteomes" id="UP000658720">
    <property type="component" value="Unassembled WGS sequence"/>
</dbReference>
<sequence>MPGEPCGNSCNNREFKMSFNSFNADQEGKLKHFLQAHRPGIPAPSPELENQILQRIKQCPRRSFVPGFSWQWLGGGVLLVGLVGAGLFGWRSPMQTAREPDMAELEAFLQESWSGAIYPDSVNGLGAMDNPNQEWWLLTDSPGE</sequence>
<gene>
    <name evidence="2" type="ORF">IQ217_00735</name>
</gene>
<evidence type="ECO:0000256" key="1">
    <source>
        <dbReference type="SAM" id="Phobius"/>
    </source>
</evidence>